<sequence>MAINFTLPLRIAQAVLAIIILGLTAYAVNAWNGNGHWHWSPAEINYMLFCSIWTILALAYLLIAPVRFETAAHKYGILAAEALTMIFWFAAFIALAVLLTDLGCSSHWGVCRAATAATVFAAFEWLLFAATTLMAGLHCWRTRGTHNTRHDPAIETRAAV</sequence>
<feature type="transmembrane region" description="Helical" evidence="5">
    <location>
        <begin position="75"/>
        <end position="99"/>
    </location>
</feature>
<evidence type="ECO:0000256" key="5">
    <source>
        <dbReference type="SAM" id="Phobius"/>
    </source>
</evidence>
<keyword evidence="4 5" id="KW-0472">Membrane</keyword>
<evidence type="ECO:0000256" key="4">
    <source>
        <dbReference type="ARBA" id="ARBA00023136"/>
    </source>
</evidence>
<dbReference type="PANTHER" id="PTHR37451:SF1">
    <property type="entry name" value="MARVEL DOMAIN-CONTAINING PROTEIN"/>
    <property type="match status" value="1"/>
</dbReference>
<feature type="transmembrane region" description="Helical" evidence="5">
    <location>
        <begin position="44"/>
        <end position="63"/>
    </location>
</feature>
<dbReference type="OrthoDB" id="2117453at2759"/>
<evidence type="ECO:0000256" key="2">
    <source>
        <dbReference type="ARBA" id="ARBA00022692"/>
    </source>
</evidence>
<protein>
    <recommendedName>
        <fullName evidence="6">MARVEL domain-containing protein</fullName>
    </recommendedName>
</protein>
<dbReference type="EMBL" id="ML996703">
    <property type="protein sequence ID" value="KAF2397310.1"/>
    <property type="molecule type" value="Genomic_DNA"/>
</dbReference>
<evidence type="ECO:0000313" key="7">
    <source>
        <dbReference type="EMBL" id="KAF2397310.1"/>
    </source>
</evidence>
<proteinExistence type="predicted"/>
<feature type="domain" description="MARVEL" evidence="6">
    <location>
        <begin position="6"/>
        <end position="133"/>
    </location>
</feature>
<evidence type="ECO:0000256" key="1">
    <source>
        <dbReference type="ARBA" id="ARBA00004141"/>
    </source>
</evidence>
<dbReference type="InterPro" id="IPR008253">
    <property type="entry name" value="Marvel"/>
</dbReference>
<feature type="transmembrane region" description="Helical" evidence="5">
    <location>
        <begin position="119"/>
        <end position="140"/>
    </location>
</feature>
<gene>
    <name evidence="7" type="ORF">EJ06DRAFT_532933</name>
</gene>
<accession>A0A6G1HMR8</accession>
<dbReference type="Pfam" id="PF01284">
    <property type="entry name" value="MARVEL"/>
    <property type="match status" value="1"/>
</dbReference>
<dbReference type="PANTHER" id="PTHR37451">
    <property type="entry name" value="MARVEL DOMAIN"/>
    <property type="match status" value="1"/>
</dbReference>
<evidence type="ECO:0000259" key="6">
    <source>
        <dbReference type="Pfam" id="PF01284"/>
    </source>
</evidence>
<evidence type="ECO:0000256" key="3">
    <source>
        <dbReference type="ARBA" id="ARBA00022989"/>
    </source>
</evidence>
<keyword evidence="2 5" id="KW-0812">Transmembrane</keyword>
<dbReference type="GO" id="GO:0016020">
    <property type="term" value="C:membrane"/>
    <property type="evidence" value="ECO:0007669"/>
    <property type="project" value="UniProtKB-SubCell"/>
</dbReference>
<feature type="transmembrane region" description="Helical" evidence="5">
    <location>
        <begin position="12"/>
        <end position="32"/>
    </location>
</feature>
<comment type="subcellular location">
    <subcellularLocation>
        <location evidence="1">Membrane</location>
        <topology evidence="1">Multi-pass membrane protein</topology>
    </subcellularLocation>
</comment>
<keyword evidence="3 5" id="KW-1133">Transmembrane helix</keyword>
<name>A0A6G1HMR8_9PEZI</name>
<evidence type="ECO:0000313" key="8">
    <source>
        <dbReference type="Proteomes" id="UP000799640"/>
    </source>
</evidence>
<reference evidence="7" key="1">
    <citation type="journal article" date="2020" name="Stud. Mycol.">
        <title>101 Dothideomycetes genomes: a test case for predicting lifestyles and emergence of pathogens.</title>
        <authorList>
            <person name="Haridas S."/>
            <person name="Albert R."/>
            <person name="Binder M."/>
            <person name="Bloem J."/>
            <person name="Labutti K."/>
            <person name="Salamov A."/>
            <person name="Andreopoulos B."/>
            <person name="Baker S."/>
            <person name="Barry K."/>
            <person name="Bills G."/>
            <person name="Bluhm B."/>
            <person name="Cannon C."/>
            <person name="Castanera R."/>
            <person name="Culley D."/>
            <person name="Daum C."/>
            <person name="Ezra D."/>
            <person name="Gonzalez J."/>
            <person name="Henrissat B."/>
            <person name="Kuo A."/>
            <person name="Liang C."/>
            <person name="Lipzen A."/>
            <person name="Lutzoni F."/>
            <person name="Magnuson J."/>
            <person name="Mondo S."/>
            <person name="Nolan M."/>
            <person name="Ohm R."/>
            <person name="Pangilinan J."/>
            <person name="Park H.-J."/>
            <person name="Ramirez L."/>
            <person name="Alfaro M."/>
            <person name="Sun H."/>
            <person name="Tritt A."/>
            <person name="Yoshinaga Y."/>
            <person name="Zwiers L.-H."/>
            <person name="Turgeon B."/>
            <person name="Goodwin S."/>
            <person name="Spatafora J."/>
            <person name="Crous P."/>
            <person name="Grigoriev I."/>
        </authorList>
    </citation>
    <scope>NUCLEOTIDE SEQUENCE</scope>
    <source>
        <strain evidence="7">CBS 262.69</strain>
    </source>
</reference>
<dbReference type="AlphaFoldDB" id="A0A6G1HMR8"/>
<organism evidence="7 8">
    <name type="scientific">Trichodelitschia bisporula</name>
    <dbReference type="NCBI Taxonomy" id="703511"/>
    <lineage>
        <taxon>Eukaryota</taxon>
        <taxon>Fungi</taxon>
        <taxon>Dikarya</taxon>
        <taxon>Ascomycota</taxon>
        <taxon>Pezizomycotina</taxon>
        <taxon>Dothideomycetes</taxon>
        <taxon>Dothideomycetes incertae sedis</taxon>
        <taxon>Phaeotrichales</taxon>
        <taxon>Phaeotrichaceae</taxon>
        <taxon>Trichodelitschia</taxon>
    </lineage>
</organism>
<dbReference type="Proteomes" id="UP000799640">
    <property type="component" value="Unassembled WGS sequence"/>
</dbReference>
<keyword evidence="8" id="KW-1185">Reference proteome</keyword>